<dbReference type="AlphaFoldDB" id="A0A1I7NFC5"/>
<dbReference type="Proteomes" id="UP000199537">
    <property type="component" value="Unassembled WGS sequence"/>
</dbReference>
<gene>
    <name evidence="1" type="ORF">SAMN05660895_1668</name>
</gene>
<dbReference type="EMBL" id="FPCJ01000001">
    <property type="protein sequence ID" value="SFV33377.1"/>
    <property type="molecule type" value="Genomic_DNA"/>
</dbReference>
<reference evidence="2" key="1">
    <citation type="submission" date="2016-10" db="EMBL/GenBank/DDBJ databases">
        <authorList>
            <person name="Varghese N."/>
            <person name="Submissions S."/>
        </authorList>
    </citation>
    <scope>NUCLEOTIDE SEQUENCE [LARGE SCALE GENOMIC DNA]</scope>
    <source>
        <strain evidence="2">DSM 14807</strain>
    </source>
</reference>
<name>A0A1I7NFC5_9BACT</name>
<evidence type="ECO:0000313" key="2">
    <source>
        <dbReference type="Proteomes" id="UP000199537"/>
    </source>
</evidence>
<dbReference type="RefSeq" id="WP_092459737.1">
    <property type="nucleotide sequence ID" value="NZ_FPCJ01000001.1"/>
</dbReference>
<proteinExistence type="predicted"/>
<keyword evidence="2" id="KW-1185">Reference proteome</keyword>
<evidence type="ECO:0000313" key="1">
    <source>
        <dbReference type="EMBL" id="SFV33377.1"/>
    </source>
</evidence>
<protein>
    <submittedName>
        <fullName evidence="1">Uncharacterized protein</fullName>
    </submittedName>
</protein>
<accession>A0A1I7NFC5</accession>
<organism evidence="1 2">
    <name type="scientific">Thermoflavifilum thermophilum</name>
    <dbReference type="NCBI Taxonomy" id="1393122"/>
    <lineage>
        <taxon>Bacteria</taxon>
        <taxon>Pseudomonadati</taxon>
        <taxon>Bacteroidota</taxon>
        <taxon>Chitinophagia</taxon>
        <taxon>Chitinophagales</taxon>
        <taxon>Chitinophagaceae</taxon>
        <taxon>Thermoflavifilum</taxon>
    </lineage>
</organism>
<sequence>MTLLTSAVVSLISFSYRDDVILISDKCYLRQSKKYQLQFRLIWRYYTAFPDTEPLAAILKRHFKKRNSMKIDLNNTATKGLE</sequence>